<proteinExistence type="predicted"/>
<dbReference type="RefSeq" id="XP_014003655.2">
    <property type="nucleotide sequence ID" value="XM_014148180.2"/>
</dbReference>
<dbReference type="AlphaFoldDB" id="A0A1S3MKN7"/>
<dbReference type="KEGG" id="sasa:106573271"/>
<reference evidence="3" key="1">
    <citation type="submission" date="2025-08" db="UniProtKB">
        <authorList>
            <consortium name="RefSeq"/>
        </authorList>
    </citation>
    <scope>IDENTIFICATION</scope>
</reference>
<organism evidence="2 3">
    <name type="scientific">Salmo salar</name>
    <name type="common">Atlantic salmon</name>
    <dbReference type="NCBI Taxonomy" id="8030"/>
    <lineage>
        <taxon>Eukaryota</taxon>
        <taxon>Metazoa</taxon>
        <taxon>Chordata</taxon>
        <taxon>Craniata</taxon>
        <taxon>Vertebrata</taxon>
        <taxon>Euteleostomi</taxon>
        <taxon>Actinopterygii</taxon>
        <taxon>Neopterygii</taxon>
        <taxon>Teleostei</taxon>
        <taxon>Protacanthopterygii</taxon>
        <taxon>Salmoniformes</taxon>
        <taxon>Salmonidae</taxon>
        <taxon>Salmoninae</taxon>
        <taxon>Salmo</taxon>
    </lineage>
</organism>
<sequence length="591" mass="65362">MKDRVMSRTKTQETSQNSSENSLTDILSVRSASDIVLQPMPPGRKNSRSHFHNMDVTKERADMGRLPMATPPIRLPMLTVTSLTVQRIKNSLKVPRMPRLQLEGQMGSKRLCPVKTKTGGSTLTSSHKQEPEVKSCRPQTPGSIPRRPNVCSTAAKAVAPLSGTPCSQSEVRIQANPLQRSNIQDQRPRSPPAQARRSLSDGSLLQPPCSPVDVLQPEVQASRSLARPKTGIARITRHTDGSTLRFPNQTLELINSMGRREITNSFPVLPTIAVSASPAQMAIPLPTPIVSHVPDLLVPTPSASPIPSSRVPAPPASPVPARPANTRSRRQVSERIQRLQIQSAMLDQQLPEQLGDKQIILPSEPLSFSSTERMFLCGPPLVCHPANVGGDDGCHPLPRPTPSHTGHTDHSALLTSRRVVQVCEKCPFDILLTPLVPLAEQPPIKRWHMPASRAKAKREWENSQRGRRKRAKPIHWDVNFKSGPFFPVCVAPSLPSILEVDEKEEDEEMLRYWMSLETTVKIDFSHDIITMGKPFSSFVLKTRAPIHFHRIMLPRPSTRESTPTSPLFSPPTTPLLSRGSSLSEEMEQSQL</sequence>
<feature type="region of interest" description="Disordered" evidence="1">
    <location>
        <begin position="1"/>
        <end position="24"/>
    </location>
</feature>
<accession>A0A1S3MKN7</accession>
<evidence type="ECO:0000313" key="2">
    <source>
        <dbReference type="Proteomes" id="UP001652741"/>
    </source>
</evidence>
<feature type="region of interest" description="Disordered" evidence="1">
    <location>
        <begin position="301"/>
        <end position="334"/>
    </location>
</feature>
<feature type="region of interest" description="Disordered" evidence="1">
    <location>
        <begin position="553"/>
        <end position="591"/>
    </location>
</feature>
<feature type="compositionally biased region" description="Low complexity" evidence="1">
    <location>
        <begin position="115"/>
        <end position="126"/>
    </location>
</feature>
<feature type="region of interest" description="Disordered" evidence="1">
    <location>
        <begin position="449"/>
        <end position="468"/>
    </location>
</feature>
<feature type="region of interest" description="Disordered" evidence="1">
    <location>
        <begin position="111"/>
        <end position="148"/>
    </location>
</feature>
<feature type="compositionally biased region" description="Low complexity" evidence="1">
    <location>
        <begin position="301"/>
        <end position="311"/>
    </location>
</feature>
<dbReference type="GeneID" id="106573271"/>
<dbReference type="Proteomes" id="UP001652741">
    <property type="component" value="Chromosome ssa16"/>
</dbReference>
<feature type="compositionally biased region" description="Low complexity" evidence="1">
    <location>
        <begin position="574"/>
        <end position="583"/>
    </location>
</feature>
<evidence type="ECO:0000313" key="3">
    <source>
        <dbReference type="RefSeq" id="XP_014003655.2"/>
    </source>
</evidence>
<evidence type="ECO:0000256" key="1">
    <source>
        <dbReference type="SAM" id="MobiDB-lite"/>
    </source>
</evidence>
<keyword evidence="2" id="KW-1185">Reference proteome</keyword>
<feature type="compositionally biased region" description="Polar residues" evidence="1">
    <location>
        <begin position="8"/>
        <end position="24"/>
    </location>
</feature>
<gene>
    <name evidence="3" type="primary">LOC106573271</name>
</gene>
<feature type="region of interest" description="Disordered" evidence="1">
    <location>
        <begin position="175"/>
        <end position="225"/>
    </location>
</feature>
<feature type="compositionally biased region" description="Polar residues" evidence="1">
    <location>
        <begin position="175"/>
        <end position="185"/>
    </location>
</feature>
<feature type="compositionally biased region" description="Pro residues" evidence="1">
    <location>
        <begin position="312"/>
        <end position="321"/>
    </location>
</feature>
<name>A0A1S3MKN7_SALSA</name>
<evidence type="ECO:0008006" key="4">
    <source>
        <dbReference type="Google" id="ProtNLM"/>
    </source>
</evidence>
<protein>
    <recommendedName>
        <fullName evidence="4">Proline-rich protein 36-like</fullName>
    </recommendedName>
</protein>